<proteinExistence type="inferred from homology"/>
<protein>
    <submittedName>
        <fullName evidence="9">Iron chelate uptake ABC transporter family permease subunit</fullName>
    </submittedName>
</protein>
<organism evidence="9 10">
    <name type="scientific">Oceanitalea stevensii</name>
    <dbReference type="NCBI Taxonomy" id="2763072"/>
    <lineage>
        <taxon>Bacteria</taxon>
        <taxon>Bacillati</taxon>
        <taxon>Actinomycetota</taxon>
        <taxon>Actinomycetes</taxon>
        <taxon>Micrococcales</taxon>
        <taxon>Bogoriellaceae</taxon>
        <taxon>Georgenia</taxon>
    </lineage>
</organism>
<feature type="transmembrane region" description="Helical" evidence="8">
    <location>
        <begin position="165"/>
        <end position="187"/>
    </location>
</feature>
<keyword evidence="3" id="KW-0813">Transport</keyword>
<reference evidence="9 10" key="1">
    <citation type="submission" date="2020-08" db="EMBL/GenBank/DDBJ databases">
        <title>A Genomic Blueprint of the Chicken Gut Microbiome.</title>
        <authorList>
            <person name="Gilroy R."/>
            <person name="Ravi A."/>
            <person name="Getino M."/>
            <person name="Pursley I."/>
            <person name="Horton D.L."/>
            <person name="Alikhan N.-F."/>
            <person name="Baker D."/>
            <person name="Gharbi K."/>
            <person name="Hall N."/>
            <person name="Watson M."/>
            <person name="Adriaenssens E.M."/>
            <person name="Foster-Nyarko E."/>
            <person name="Jarju S."/>
            <person name="Secka A."/>
            <person name="Antonio M."/>
            <person name="Oren A."/>
            <person name="Chaudhuri R."/>
            <person name="La Ragione R.M."/>
            <person name="Hildebrand F."/>
            <person name="Pallen M.J."/>
        </authorList>
    </citation>
    <scope>NUCLEOTIDE SEQUENCE [LARGE SCALE GENOMIC DNA]</scope>
    <source>
        <strain evidence="9 10">Sa1BUA1</strain>
    </source>
</reference>
<evidence type="ECO:0000256" key="7">
    <source>
        <dbReference type="ARBA" id="ARBA00023136"/>
    </source>
</evidence>
<evidence type="ECO:0000313" key="10">
    <source>
        <dbReference type="Proteomes" id="UP000661894"/>
    </source>
</evidence>
<dbReference type="Pfam" id="PF01032">
    <property type="entry name" value="FecCD"/>
    <property type="match status" value="1"/>
</dbReference>
<evidence type="ECO:0000256" key="2">
    <source>
        <dbReference type="ARBA" id="ARBA00007935"/>
    </source>
</evidence>
<keyword evidence="6 8" id="KW-1133">Transmembrane helix</keyword>
<feature type="transmembrane region" description="Helical" evidence="8">
    <location>
        <begin position="113"/>
        <end position="134"/>
    </location>
</feature>
<evidence type="ECO:0000256" key="8">
    <source>
        <dbReference type="SAM" id="Phobius"/>
    </source>
</evidence>
<evidence type="ECO:0000256" key="6">
    <source>
        <dbReference type="ARBA" id="ARBA00022989"/>
    </source>
</evidence>
<feature type="transmembrane region" description="Helical" evidence="8">
    <location>
        <begin position="323"/>
        <end position="344"/>
    </location>
</feature>
<dbReference type="Gene3D" id="1.10.3470.10">
    <property type="entry name" value="ABC transporter involved in vitamin B12 uptake, BtuC"/>
    <property type="match status" value="1"/>
</dbReference>
<keyword evidence="10" id="KW-1185">Reference proteome</keyword>
<dbReference type="Proteomes" id="UP000661894">
    <property type="component" value="Unassembled WGS sequence"/>
</dbReference>
<sequence length="349" mass="35310">MSVSTPRAEHRARTVGLPGSARRVPRRQVAVTAVLAGVTVLLALLALGLGDYPLSPVEVVRAALEPGAGFAHEIVVEWRLPRVLTAVVFGGALGVSGAIFQSLTRNPLGSPDIIGFVTGSYTGALVVLTVAGTAALSTTIGALLGGLATAVVVYLLAYRGGILGFRLIIVGIAVTAALHAVNTYLLLRAETEVAMAAAIWGAGSISLVGWDELVPALLALALLTPLGLLAPSLRQLELGDDAARAHGLRVEPARLLLVLGGVALTAVVTATAGPIAFVALAAPQIARRLTGSAGLPLLPAAVTGSFVMLGADVVAQHALPGGGVPVGIVTVVGGGIYLLALLMIEVRRR</sequence>
<evidence type="ECO:0000256" key="3">
    <source>
        <dbReference type="ARBA" id="ARBA00022448"/>
    </source>
</evidence>
<dbReference type="CDD" id="cd06550">
    <property type="entry name" value="TM_ABC_iron-siderophores_like"/>
    <property type="match status" value="1"/>
</dbReference>
<comment type="caution">
    <text evidence="9">The sequence shown here is derived from an EMBL/GenBank/DDBJ whole genome shotgun (WGS) entry which is preliminary data.</text>
</comment>
<comment type="similarity">
    <text evidence="2">Belongs to the binding-protein-dependent transport system permease family. FecCD subfamily.</text>
</comment>
<evidence type="ECO:0000256" key="5">
    <source>
        <dbReference type="ARBA" id="ARBA00022692"/>
    </source>
</evidence>
<dbReference type="EMBL" id="JACSPO010000002">
    <property type="protein sequence ID" value="MBD8062044.1"/>
    <property type="molecule type" value="Genomic_DNA"/>
</dbReference>
<comment type="subcellular location">
    <subcellularLocation>
        <location evidence="1">Cell membrane</location>
        <topology evidence="1">Multi-pass membrane protein</topology>
    </subcellularLocation>
</comment>
<feature type="transmembrane region" description="Helical" evidence="8">
    <location>
        <begin position="29"/>
        <end position="49"/>
    </location>
</feature>
<evidence type="ECO:0000256" key="4">
    <source>
        <dbReference type="ARBA" id="ARBA00022475"/>
    </source>
</evidence>
<keyword evidence="7 8" id="KW-0472">Membrane</keyword>
<dbReference type="PANTHER" id="PTHR30472:SF24">
    <property type="entry name" value="FERRIC ENTEROBACTIN TRANSPORT SYSTEM PERMEASE PROTEIN FEPG"/>
    <property type="match status" value="1"/>
</dbReference>
<dbReference type="PANTHER" id="PTHR30472">
    <property type="entry name" value="FERRIC ENTEROBACTIN TRANSPORT SYSTEM PERMEASE PROTEIN"/>
    <property type="match status" value="1"/>
</dbReference>
<dbReference type="SUPFAM" id="SSF81345">
    <property type="entry name" value="ABC transporter involved in vitamin B12 uptake, BtuC"/>
    <property type="match status" value="1"/>
</dbReference>
<keyword evidence="4" id="KW-1003">Cell membrane</keyword>
<name>A0ABR8Z149_9MICO</name>
<keyword evidence="5 8" id="KW-0812">Transmembrane</keyword>
<dbReference type="InterPro" id="IPR037294">
    <property type="entry name" value="ABC_BtuC-like"/>
</dbReference>
<evidence type="ECO:0000256" key="1">
    <source>
        <dbReference type="ARBA" id="ARBA00004651"/>
    </source>
</evidence>
<feature type="transmembrane region" description="Helical" evidence="8">
    <location>
        <begin position="293"/>
        <end position="311"/>
    </location>
</feature>
<dbReference type="InterPro" id="IPR000522">
    <property type="entry name" value="ABC_transptr_permease_BtuC"/>
</dbReference>
<feature type="transmembrane region" description="Helical" evidence="8">
    <location>
        <begin position="140"/>
        <end position="158"/>
    </location>
</feature>
<feature type="transmembrane region" description="Helical" evidence="8">
    <location>
        <begin position="256"/>
        <end position="281"/>
    </location>
</feature>
<accession>A0ABR8Z149</accession>
<evidence type="ECO:0000313" key="9">
    <source>
        <dbReference type="EMBL" id="MBD8062044.1"/>
    </source>
</evidence>
<feature type="transmembrane region" description="Helical" evidence="8">
    <location>
        <begin position="83"/>
        <end position="101"/>
    </location>
</feature>
<gene>
    <name evidence="9" type="ORF">H9624_06885</name>
</gene>